<dbReference type="GO" id="GO:0005634">
    <property type="term" value="C:nucleus"/>
    <property type="evidence" value="ECO:0007669"/>
    <property type="project" value="TreeGrafter"/>
</dbReference>
<feature type="compositionally biased region" description="Polar residues" evidence="3">
    <location>
        <begin position="18"/>
        <end position="52"/>
    </location>
</feature>
<dbReference type="GO" id="GO:0008408">
    <property type="term" value="F:3'-5' exonuclease activity"/>
    <property type="evidence" value="ECO:0007669"/>
    <property type="project" value="InterPro"/>
</dbReference>
<feature type="compositionally biased region" description="Basic residues" evidence="3">
    <location>
        <begin position="409"/>
        <end position="418"/>
    </location>
</feature>
<proteinExistence type="predicted"/>
<dbReference type="RefSeq" id="XP_026598541.1">
    <property type="nucleotide sequence ID" value="XM_026752903.1"/>
</dbReference>
<accession>A0A3D8QF23</accession>
<dbReference type="PANTHER" id="PTHR13620">
    <property type="entry name" value="3-5 EXONUCLEASE"/>
    <property type="match status" value="1"/>
</dbReference>
<dbReference type="STRING" id="1810919.A0A3D8QF23"/>
<dbReference type="GO" id="GO:0003676">
    <property type="term" value="F:nucleic acid binding"/>
    <property type="evidence" value="ECO:0007669"/>
    <property type="project" value="InterPro"/>
</dbReference>
<dbReference type="InterPro" id="IPR036397">
    <property type="entry name" value="RNaseH_sf"/>
</dbReference>
<keyword evidence="6" id="KW-1185">Reference proteome</keyword>
<feature type="region of interest" description="Disordered" evidence="3">
    <location>
        <begin position="1"/>
        <end position="52"/>
    </location>
</feature>
<dbReference type="InterPro" id="IPR051132">
    <property type="entry name" value="3-5_Exonuclease_domain"/>
</dbReference>
<feature type="region of interest" description="Disordered" evidence="3">
    <location>
        <begin position="358"/>
        <end position="472"/>
    </location>
</feature>
<dbReference type="PANTHER" id="PTHR13620:SF104">
    <property type="entry name" value="EXONUCLEASE 3'-5' DOMAIN-CONTAINING PROTEIN 2"/>
    <property type="match status" value="1"/>
</dbReference>
<dbReference type="Gene3D" id="3.30.420.10">
    <property type="entry name" value="Ribonuclease H-like superfamily/Ribonuclease H"/>
    <property type="match status" value="1"/>
</dbReference>
<dbReference type="Pfam" id="PF01612">
    <property type="entry name" value="DNA_pol_A_exo1"/>
    <property type="match status" value="1"/>
</dbReference>
<evidence type="ECO:0000259" key="4">
    <source>
        <dbReference type="SMART" id="SM00474"/>
    </source>
</evidence>
<sequence>MKRSFSEQSEPRTPLAEVQSNGDSRNNILQNTNTRQAPWKQQTSAASKPSGNAVTHYWSHRLYKTEEGKPIMVHYCNSRATAEKVAQFFVNEPVLGFDMEWQAGATTHCSIQENLSTIQLASRNKIALFHIARFRPNLSLDHLVPPTLKTILENSDITKTGVNIKGDCTRLRKYLQINARGTFELSHLYKLIKYCRTNPQLINKYRVSLADQVVEHLGLPLAKELDVRCSNWQKPITAQQAHYAAADAYAGYQLFVVMDAKRKAINPAPPLPYHDELNLAIRLKEETEPVKDIDPGELYAAEFTTMKKARKPRQTRTKDFEPTAGLDLIDMVPESAETKPRASKKRIQTFKYADDPSFQIVKGAGKPRKRNQSVESDDESDFETMESPEHPARRAQSTVSAIETEITPVKRKVGRPRKIAPSVDSADVADIQPVKRKVGRPRKRALSVDAADDPHVKPVNKPVVTRRRSASI</sequence>
<feature type="domain" description="3'-5' exonuclease" evidence="4">
    <location>
        <begin position="73"/>
        <end position="263"/>
    </location>
</feature>
<dbReference type="EMBL" id="PVWQ01000018">
    <property type="protein sequence ID" value="RDW60429.1"/>
    <property type="molecule type" value="Genomic_DNA"/>
</dbReference>
<dbReference type="AlphaFoldDB" id="A0A3D8QF23"/>
<evidence type="ECO:0000256" key="2">
    <source>
        <dbReference type="ARBA" id="ARBA00022801"/>
    </source>
</evidence>
<dbReference type="InterPro" id="IPR012337">
    <property type="entry name" value="RNaseH-like_sf"/>
</dbReference>
<keyword evidence="2" id="KW-0378">Hydrolase</keyword>
<organism evidence="5 6">
    <name type="scientific">Aspergillus mulundensis</name>
    <dbReference type="NCBI Taxonomy" id="1810919"/>
    <lineage>
        <taxon>Eukaryota</taxon>
        <taxon>Fungi</taxon>
        <taxon>Dikarya</taxon>
        <taxon>Ascomycota</taxon>
        <taxon>Pezizomycotina</taxon>
        <taxon>Eurotiomycetes</taxon>
        <taxon>Eurotiomycetidae</taxon>
        <taxon>Eurotiales</taxon>
        <taxon>Aspergillaceae</taxon>
        <taxon>Aspergillus</taxon>
        <taxon>Aspergillus subgen. Nidulantes</taxon>
    </lineage>
</organism>
<dbReference type="OrthoDB" id="1920326at2759"/>
<dbReference type="GeneID" id="38121257"/>
<keyword evidence="1" id="KW-0540">Nuclease</keyword>
<dbReference type="FunFam" id="3.30.420.10:FF:000100">
    <property type="entry name" value="3'-5' exonuclease/helicase (Wrn), putative"/>
    <property type="match status" value="1"/>
</dbReference>
<gene>
    <name evidence="5" type="ORF">DSM5745_10887</name>
</gene>
<dbReference type="InterPro" id="IPR002562">
    <property type="entry name" value="3'-5'_exonuclease_dom"/>
</dbReference>
<dbReference type="Proteomes" id="UP000256690">
    <property type="component" value="Unassembled WGS sequence"/>
</dbReference>
<evidence type="ECO:0000313" key="6">
    <source>
        <dbReference type="Proteomes" id="UP000256690"/>
    </source>
</evidence>
<comment type="caution">
    <text evidence="5">The sequence shown here is derived from an EMBL/GenBank/DDBJ whole genome shotgun (WGS) entry which is preliminary data.</text>
</comment>
<protein>
    <recommendedName>
        <fullName evidence="4">3'-5' exonuclease domain-containing protein</fullName>
    </recommendedName>
</protein>
<reference evidence="5 6" key="1">
    <citation type="journal article" date="2018" name="IMA Fungus">
        <title>IMA Genome-F 9: Draft genome sequence of Annulohypoxylon stygium, Aspergillus mulundensis, Berkeleyomyces basicola (syn. Thielaviopsis basicola), Ceratocystis smalleyi, two Cercospora beticola strains, Coleophoma cylindrospora, Fusarium fracticaudum, Phialophora cf. hyalina, and Morchella septimelata.</title>
        <authorList>
            <person name="Wingfield B.D."/>
            <person name="Bills G.F."/>
            <person name="Dong Y."/>
            <person name="Huang W."/>
            <person name="Nel W.J."/>
            <person name="Swalarsk-Parry B.S."/>
            <person name="Vaghefi N."/>
            <person name="Wilken P.M."/>
            <person name="An Z."/>
            <person name="de Beer Z.W."/>
            <person name="De Vos L."/>
            <person name="Chen L."/>
            <person name="Duong T.A."/>
            <person name="Gao Y."/>
            <person name="Hammerbacher A."/>
            <person name="Kikkert J.R."/>
            <person name="Li Y."/>
            <person name="Li H."/>
            <person name="Li K."/>
            <person name="Li Q."/>
            <person name="Liu X."/>
            <person name="Ma X."/>
            <person name="Naidoo K."/>
            <person name="Pethybridge S.J."/>
            <person name="Sun J."/>
            <person name="Steenkamp E.T."/>
            <person name="van der Nest M.A."/>
            <person name="van Wyk S."/>
            <person name="Wingfield M.J."/>
            <person name="Xiong C."/>
            <person name="Yue Q."/>
            <person name="Zhang X."/>
        </authorList>
    </citation>
    <scope>NUCLEOTIDE SEQUENCE [LARGE SCALE GENOMIC DNA]</scope>
    <source>
        <strain evidence="5 6">DSM 5745</strain>
    </source>
</reference>
<dbReference type="GO" id="GO:0006139">
    <property type="term" value="P:nucleobase-containing compound metabolic process"/>
    <property type="evidence" value="ECO:0007669"/>
    <property type="project" value="InterPro"/>
</dbReference>
<name>A0A3D8QF23_9EURO</name>
<dbReference type="CDD" id="cd06141">
    <property type="entry name" value="WRN_exo"/>
    <property type="match status" value="1"/>
</dbReference>
<feature type="compositionally biased region" description="Basic residues" evidence="3">
    <location>
        <begin position="434"/>
        <end position="445"/>
    </location>
</feature>
<dbReference type="GO" id="GO:0005737">
    <property type="term" value="C:cytoplasm"/>
    <property type="evidence" value="ECO:0007669"/>
    <property type="project" value="TreeGrafter"/>
</dbReference>
<dbReference type="SMART" id="SM00474">
    <property type="entry name" value="35EXOc"/>
    <property type="match status" value="1"/>
</dbReference>
<dbReference type="SUPFAM" id="SSF53098">
    <property type="entry name" value="Ribonuclease H-like"/>
    <property type="match status" value="1"/>
</dbReference>
<evidence type="ECO:0000256" key="1">
    <source>
        <dbReference type="ARBA" id="ARBA00022722"/>
    </source>
</evidence>
<evidence type="ECO:0000313" key="5">
    <source>
        <dbReference type="EMBL" id="RDW60429.1"/>
    </source>
</evidence>
<feature type="compositionally biased region" description="Acidic residues" evidence="3">
    <location>
        <begin position="375"/>
        <end position="386"/>
    </location>
</feature>
<evidence type="ECO:0000256" key="3">
    <source>
        <dbReference type="SAM" id="MobiDB-lite"/>
    </source>
</evidence>